<accession>A0A420ZD07</accession>
<dbReference type="AlphaFoldDB" id="A0A420ZD07"/>
<evidence type="ECO:0000256" key="1">
    <source>
        <dbReference type="SAM" id="Phobius"/>
    </source>
</evidence>
<dbReference type="EMBL" id="QMNG01000003">
    <property type="protein sequence ID" value="RLC37551.1"/>
    <property type="molecule type" value="Genomic_DNA"/>
</dbReference>
<evidence type="ECO:0008006" key="4">
    <source>
        <dbReference type="Google" id="ProtNLM"/>
    </source>
</evidence>
<keyword evidence="1" id="KW-0472">Membrane</keyword>
<feature type="transmembrane region" description="Helical" evidence="1">
    <location>
        <begin position="12"/>
        <end position="34"/>
    </location>
</feature>
<name>A0A420ZD07_UNCK3</name>
<proteinExistence type="predicted"/>
<keyword evidence="1" id="KW-1133">Transmembrane helix</keyword>
<dbReference type="Proteomes" id="UP000281261">
    <property type="component" value="Unassembled WGS sequence"/>
</dbReference>
<feature type="transmembrane region" description="Helical" evidence="1">
    <location>
        <begin position="54"/>
        <end position="80"/>
    </location>
</feature>
<evidence type="ECO:0000313" key="2">
    <source>
        <dbReference type="EMBL" id="RLC37551.1"/>
    </source>
</evidence>
<evidence type="ECO:0000313" key="3">
    <source>
        <dbReference type="Proteomes" id="UP000281261"/>
    </source>
</evidence>
<comment type="caution">
    <text evidence="2">The sequence shown here is derived from an EMBL/GenBank/DDBJ whole genome shotgun (WGS) entry which is preliminary data.</text>
</comment>
<keyword evidence="1" id="KW-0812">Transmembrane</keyword>
<reference evidence="2 3" key="1">
    <citation type="submission" date="2018-06" db="EMBL/GenBank/DDBJ databases">
        <title>Extensive metabolic versatility and redundancy in microbially diverse, dynamic hydrothermal sediments.</title>
        <authorList>
            <person name="Dombrowski N."/>
            <person name="Teske A."/>
            <person name="Baker B.J."/>
        </authorList>
    </citation>
    <scope>NUCLEOTIDE SEQUENCE [LARGE SCALE GENOMIC DNA]</scope>
    <source>
        <strain evidence="2">B79_G16</strain>
    </source>
</reference>
<protein>
    <recommendedName>
        <fullName evidence="4">DUF4282 domain-containing protein</fullName>
    </recommendedName>
</protein>
<gene>
    <name evidence="2" type="ORF">DRH29_01645</name>
</gene>
<sequence length="97" mass="10510">MGKYKMLRTSIYVLRGLGWLIFIGGLAVGFLAWLNPEIIVSYGVPLFGGSGISAGLAIVFVSTIEAVLILALAELIRLFISMDEGLQKLKDFFISGK</sequence>
<organism evidence="2 3">
    <name type="scientific">candidate division Kazan bacterium</name>
    <dbReference type="NCBI Taxonomy" id="2202143"/>
    <lineage>
        <taxon>Bacteria</taxon>
        <taxon>Bacteria division Kazan-3B-28</taxon>
    </lineage>
</organism>